<dbReference type="CDD" id="cd08977">
    <property type="entry name" value="SusD"/>
    <property type="match status" value="1"/>
</dbReference>
<comment type="similarity">
    <text evidence="2">Belongs to the SusD family.</text>
</comment>
<dbReference type="Pfam" id="PF07980">
    <property type="entry name" value="SusD_RagB"/>
    <property type="match status" value="1"/>
</dbReference>
<evidence type="ECO:0000259" key="7">
    <source>
        <dbReference type="Pfam" id="PF07980"/>
    </source>
</evidence>
<evidence type="ECO:0000256" key="1">
    <source>
        <dbReference type="ARBA" id="ARBA00004442"/>
    </source>
</evidence>
<dbReference type="EMBL" id="VCNI01000007">
    <property type="protein sequence ID" value="TMU50431.1"/>
    <property type="molecule type" value="Genomic_DNA"/>
</dbReference>
<evidence type="ECO:0000313" key="9">
    <source>
        <dbReference type="EMBL" id="TMU50431.1"/>
    </source>
</evidence>
<dbReference type="PROSITE" id="PS51257">
    <property type="entry name" value="PROKAR_LIPOPROTEIN"/>
    <property type="match status" value="1"/>
</dbReference>
<keyword evidence="3 6" id="KW-0732">Signal</keyword>
<dbReference type="InterPro" id="IPR033985">
    <property type="entry name" value="SusD-like_N"/>
</dbReference>
<keyword evidence="5" id="KW-0998">Cell outer membrane</keyword>
<dbReference type="Pfam" id="PF14322">
    <property type="entry name" value="SusD-like_3"/>
    <property type="match status" value="1"/>
</dbReference>
<dbReference type="SUPFAM" id="SSF48452">
    <property type="entry name" value="TPR-like"/>
    <property type="match status" value="1"/>
</dbReference>
<comment type="subcellular location">
    <subcellularLocation>
        <location evidence="1">Cell outer membrane</location>
    </subcellularLocation>
</comment>
<dbReference type="Proteomes" id="UP000751614">
    <property type="component" value="Unassembled WGS sequence"/>
</dbReference>
<proteinExistence type="inferred from homology"/>
<dbReference type="RefSeq" id="WP_138839479.1">
    <property type="nucleotide sequence ID" value="NZ_VCNI01000007.1"/>
</dbReference>
<dbReference type="Gene3D" id="1.25.40.390">
    <property type="match status" value="1"/>
</dbReference>
<feature type="signal peptide" evidence="6">
    <location>
        <begin position="1"/>
        <end position="23"/>
    </location>
</feature>
<name>A0ABY2WGW9_9FLAO</name>
<dbReference type="InterPro" id="IPR012944">
    <property type="entry name" value="SusD_RagB_dom"/>
</dbReference>
<feature type="domain" description="SusD-like N-terminal" evidence="8">
    <location>
        <begin position="87"/>
        <end position="206"/>
    </location>
</feature>
<evidence type="ECO:0000256" key="2">
    <source>
        <dbReference type="ARBA" id="ARBA00006275"/>
    </source>
</evidence>
<comment type="caution">
    <text evidence="9">The sequence shown here is derived from an EMBL/GenBank/DDBJ whole genome shotgun (WGS) entry which is preliminary data.</text>
</comment>
<evidence type="ECO:0000256" key="6">
    <source>
        <dbReference type="SAM" id="SignalP"/>
    </source>
</evidence>
<protein>
    <submittedName>
        <fullName evidence="9">RagB/SusD family nutrient uptake outer membrane protein</fullName>
    </submittedName>
</protein>
<reference evidence="9 10" key="1">
    <citation type="submission" date="2019-05" db="EMBL/GenBank/DDBJ databases">
        <title>Flagellimonas sp. AsT0115, sp. nov., isolated from a marine red algae, Asparagopsis taxiformis.</title>
        <authorList>
            <person name="Kim J."/>
            <person name="Jeong S.E."/>
            <person name="Jeon C.O."/>
        </authorList>
    </citation>
    <scope>NUCLEOTIDE SEQUENCE [LARGE SCALE GENOMIC DNA]</scope>
    <source>
        <strain evidence="9 10">AsT0115</strain>
    </source>
</reference>
<sequence length="426" mass="47764">MKRNKIFKLLSVIAVFFMLGSCSNELDLFPEESISPSQLQDTDLPQLINGVYNRSTIGIGNRFVDFDLLANHLEATPLFAGDDINFVRNRLNPTQTESWWLELYAIIFNANTALEVIDSLEGSFDNERATALYFRGLAYYYLVTRFGGVPLLPENTTEIVPRDTAEETWAFILGDLNQAVSLANDFSNENFVSKDAVRALLSRVHLAMGNTNDAFDLAETVISSTSGGFVLESEFASIFSISGNKEVIFSLGNNPVELVRQYVTFNPNDHPVSGSQQFAPTEFIFNNLYEDVDLRKDATLIVFNGQNIVNKYTESANLPVVVSRLAEMYLISSEAQGYPSGLDRLNELRAVRGLGPSTATDSESFLNAILDERQREFYAEGFFWYDLVRTNKAIERLENVTEQNQLLLPIPQREVDLAGLNQNPGY</sequence>
<evidence type="ECO:0000256" key="5">
    <source>
        <dbReference type="ARBA" id="ARBA00023237"/>
    </source>
</evidence>
<evidence type="ECO:0000313" key="10">
    <source>
        <dbReference type="Proteomes" id="UP000751614"/>
    </source>
</evidence>
<keyword evidence="4" id="KW-0472">Membrane</keyword>
<dbReference type="InterPro" id="IPR011990">
    <property type="entry name" value="TPR-like_helical_dom_sf"/>
</dbReference>
<gene>
    <name evidence="9" type="ORF">FGG15_19605</name>
</gene>
<feature type="domain" description="RagB/SusD" evidence="7">
    <location>
        <begin position="274"/>
        <end position="426"/>
    </location>
</feature>
<evidence type="ECO:0000259" key="8">
    <source>
        <dbReference type="Pfam" id="PF14322"/>
    </source>
</evidence>
<evidence type="ECO:0000256" key="3">
    <source>
        <dbReference type="ARBA" id="ARBA00022729"/>
    </source>
</evidence>
<feature type="chain" id="PRO_5045935432" evidence="6">
    <location>
        <begin position="24"/>
        <end position="426"/>
    </location>
</feature>
<keyword evidence="10" id="KW-1185">Reference proteome</keyword>
<evidence type="ECO:0000256" key="4">
    <source>
        <dbReference type="ARBA" id="ARBA00023136"/>
    </source>
</evidence>
<organism evidence="9 10">
    <name type="scientific">Flagellimonas algicola</name>
    <dbReference type="NCBI Taxonomy" id="2583815"/>
    <lineage>
        <taxon>Bacteria</taxon>
        <taxon>Pseudomonadati</taxon>
        <taxon>Bacteroidota</taxon>
        <taxon>Flavobacteriia</taxon>
        <taxon>Flavobacteriales</taxon>
        <taxon>Flavobacteriaceae</taxon>
        <taxon>Flagellimonas</taxon>
    </lineage>
</organism>
<accession>A0ABY2WGW9</accession>